<organism evidence="2 3">
    <name type="scientific">Rhodococcus triatomae</name>
    <dbReference type="NCBI Taxonomy" id="300028"/>
    <lineage>
        <taxon>Bacteria</taxon>
        <taxon>Bacillati</taxon>
        <taxon>Actinomycetota</taxon>
        <taxon>Actinomycetes</taxon>
        <taxon>Mycobacteriales</taxon>
        <taxon>Nocardiaceae</taxon>
        <taxon>Rhodococcus</taxon>
    </lineage>
</organism>
<evidence type="ECO:0000313" key="2">
    <source>
        <dbReference type="EMBL" id="SDI86849.1"/>
    </source>
</evidence>
<gene>
    <name evidence="2" type="ORF">SAMN05444695_11247</name>
</gene>
<dbReference type="InterPro" id="IPR001646">
    <property type="entry name" value="5peptide_repeat"/>
</dbReference>
<dbReference type="InterPro" id="IPR051082">
    <property type="entry name" value="Pentapeptide-BTB/POZ_domain"/>
</dbReference>
<evidence type="ECO:0000313" key="3">
    <source>
        <dbReference type="Proteomes" id="UP000183263"/>
    </source>
</evidence>
<keyword evidence="3" id="KW-1185">Reference proteome</keyword>
<feature type="compositionally biased region" description="Basic residues" evidence="1">
    <location>
        <begin position="287"/>
        <end position="306"/>
    </location>
</feature>
<evidence type="ECO:0000256" key="1">
    <source>
        <dbReference type="SAM" id="MobiDB-lite"/>
    </source>
</evidence>
<dbReference type="Proteomes" id="UP000183263">
    <property type="component" value="Unassembled WGS sequence"/>
</dbReference>
<dbReference type="PANTHER" id="PTHR14136">
    <property type="entry name" value="BTB_POZ DOMAIN-CONTAINING PROTEIN KCTD9"/>
    <property type="match status" value="1"/>
</dbReference>
<proteinExistence type="predicted"/>
<sequence>MTRSLPPAPLGLSGDCAQCAGLCCVALPFAASSDFAVGKAAGAACAHLREDFRCGIHARLRESGLRGCTVYDCFGAGQNLSRNGFADHDWRGRPERAAEMFAAFAQLRHIHELLVYLDEAITRCGTARSAQALRSIDDELRVLAVARPTAIVRADVPALRARVGPLLDHVSARVRRTVTSAPKELSGADLFAARRPGADLRGSDLRGAVLIAADLRGANLSYADLRGADLRDIDLRGTDLTGALFLTGPQVSAARGDAGTRLPDGRVRPAHWADTHEWRPRTAATRERRRNPSSGRRRPRGPRAPG</sequence>
<dbReference type="Pfam" id="PF00805">
    <property type="entry name" value="Pentapeptide"/>
    <property type="match status" value="1"/>
</dbReference>
<accession>A0A1G8P2Y7</accession>
<dbReference type="PANTHER" id="PTHR14136:SF37">
    <property type="entry name" value="PENTAPEPTIDE REPEAT-CONTAINING PROTEIN"/>
    <property type="match status" value="1"/>
</dbReference>
<dbReference type="Gene3D" id="2.160.20.80">
    <property type="entry name" value="E3 ubiquitin-protein ligase SopA"/>
    <property type="match status" value="1"/>
</dbReference>
<dbReference type="SUPFAM" id="SSF141571">
    <property type="entry name" value="Pentapeptide repeat-like"/>
    <property type="match status" value="1"/>
</dbReference>
<dbReference type="AlphaFoldDB" id="A0A1G8P2Y7"/>
<name>A0A1G8P2Y7_9NOCA</name>
<feature type="region of interest" description="Disordered" evidence="1">
    <location>
        <begin position="254"/>
        <end position="306"/>
    </location>
</feature>
<feature type="compositionally biased region" description="Basic and acidic residues" evidence="1">
    <location>
        <begin position="263"/>
        <end position="286"/>
    </location>
</feature>
<dbReference type="OrthoDB" id="154708at2"/>
<protein>
    <submittedName>
        <fullName evidence="2">Pentapeptide repeat-containing protein</fullName>
    </submittedName>
</protein>
<dbReference type="EMBL" id="FNDN01000012">
    <property type="protein sequence ID" value="SDI86849.1"/>
    <property type="molecule type" value="Genomic_DNA"/>
</dbReference>
<dbReference type="RefSeq" id="WP_072739095.1">
    <property type="nucleotide sequence ID" value="NZ_CP048813.1"/>
</dbReference>
<reference evidence="2 3" key="1">
    <citation type="submission" date="2016-10" db="EMBL/GenBank/DDBJ databases">
        <authorList>
            <person name="de Groot N.N."/>
        </authorList>
    </citation>
    <scope>NUCLEOTIDE SEQUENCE [LARGE SCALE GENOMIC DNA]</scope>
    <source>
        <strain evidence="2 3">DSM 44892</strain>
    </source>
</reference>